<organism evidence="2 3">
    <name type="scientific">Eutypa lata (strain UCR-EL1)</name>
    <name type="common">Grapevine dieback disease fungus</name>
    <name type="synonym">Eutypa armeniacae</name>
    <dbReference type="NCBI Taxonomy" id="1287681"/>
    <lineage>
        <taxon>Eukaryota</taxon>
        <taxon>Fungi</taxon>
        <taxon>Dikarya</taxon>
        <taxon>Ascomycota</taxon>
        <taxon>Pezizomycotina</taxon>
        <taxon>Sordariomycetes</taxon>
        <taxon>Xylariomycetidae</taxon>
        <taxon>Xylariales</taxon>
        <taxon>Diatrypaceae</taxon>
        <taxon>Eutypa</taxon>
    </lineage>
</organism>
<dbReference type="InterPro" id="IPR017926">
    <property type="entry name" value="GATASE"/>
</dbReference>
<sequence>MAAIEAPKVRMMVLETDDPHPEARSDKGSYSEILHHHFAKAGERHDPPLGIETDSRFVVADKGGKVPKFEEFEGVHSVLLTGSMFDAHGKNPWILELVDLLRDLYSRRPDIKLSGVCFGHQLICRAFGSKVSPSPAGDWELAHSRVNLTPVGKHIFKSERPYVHLHQMHMDCVAEAPTPESSEGLLEPDAKIHVWGWSEHTKVQGVFIANRVFTTQAHLAFDEKMVHTEIEMRVESGAIKDMKHADQAKETAHLKHDGERVAAAILMFFHGEDKEIDSIFA</sequence>
<dbReference type="OMA" id="VHVWGTS"/>
<dbReference type="SUPFAM" id="SSF52317">
    <property type="entry name" value="Class I glutamine amidotransferase-like"/>
    <property type="match status" value="1"/>
</dbReference>
<dbReference type="AlphaFoldDB" id="M7T697"/>
<dbReference type="InterPro" id="IPR029062">
    <property type="entry name" value="Class_I_gatase-like"/>
</dbReference>
<dbReference type="Pfam" id="PF00117">
    <property type="entry name" value="GATase"/>
    <property type="match status" value="1"/>
</dbReference>
<dbReference type="CDD" id="cd01741">
    <property type="entry name" value="GATase1_1"/>
    <property type="match status" value="1"/>
</dbReference>
<dbReference type="PANTHER" id="PTHR42695:SF4">
    <property type="entry name" value="GLUTAMINE AMIDOTRANSFERASE DOMAIN-CONTAINING PROTEIN"/>
    <property type="match status" value="1"/>
</dbReference>
<protein>
    <submittedName>
        <fullName evidence="2">Putative gmp synthase protein</fullName>
    </submittedName>
</protein>
<dbReference type="eggNOG" id="KOG3179">
    <property type="taxonomic scope" value="Eukaryota"/>
</dbReference>
<dbReference type="STRING" id="1287681.M7T697"/>
<dbReference type="Gene3D" id="3.40.50.880">
    <property type="match status" value="1"/>
</dbReference>
<gene>
    <name evidence="2" type="ORF">UCREL1_523</name>
</gene>
<dbReference type="PANTHER" id="PTHR42695">
    <property type="entry name" value="GLUTAMINE AMIDOTRANSFERASE YLR126C-RELATED"/>
    <property type="match status" value="1"/>
</dbReference>
<feature type="domain" description="Glutamine amidotransferase" evidence="1">
    <location>
        <begin position="110"/>
        <end position="218"/>
    </location>
</feature>
<evidence type="ECO:0000259" key="1">
    <source>
        <dbReference type="Pfam" id="PF00117"/>
    </source>
</evidence>
<accession>M7T697</accession>
<dbReference type="EMBL" id="KB705457">
    <property type="protein sequence ID" value="EMR72423.1"/>
    <property type="molecule type" value="Genomic_DNA"/>
</dbReference>
<evidence type="ECO:0000313" key="3">
    <source>
        <dbReference type="Proteomes" id="UP000012174"/>
    </source>
</evidence>
<dbReference type="KEGG" id="ela:UCREL1_523"/>
<reference evidence="3" key="1">
    <citation type="journal article" date="2013" name="Genome Announc.">
        <title>Draft genome sequence of the grapevine dieback fungus Eutypa lata UCR-EL1.</title>
        <authorList>
            <person name="Blanco-Ulate B."/>
            <person name="Rolshausen P.E."/>
            <person name="Cantu D."/>
        </authorList>
    </citation>
    <scope>NUCLEOTIDE SEQUENCE [LARGE SCALE GENOMIC DNA]</scope>
    <source>
        <strain evidence="3">UCR-EL1</strain>
    </source>
</reference>
<keyword evidence="3" id="KW-1185">Reference proteome</keyword>
<dbReference type="GO" id="GO:0005634">
    <property type="term" value="C:nucleus"/>
    <property type="evidence" value="ECO:0007669"/>
    <property type="project" value="TreeGrafter"/>
</dbReference>
<dbReference type="Proteomes" id="UP000012174">
    <property type="component" value="Unassembled WGS sequence"/>
</dbReference>
<dbReference type="HOGENOM" id="CLU_054974_0_2_1"/>
<dbReference type="OrthoDB" id="92161at2759"/>
<dbReference type="GO" id="GO:0005829">
    <property type="term" value="C:cytosol"/>
    <property type="evidence" value="ECO:0007669"/>
    <property type="project" value="TreeGrafter"/>
</dbReference>
<dbReference type="InterPro" id="IPR044992">
    <property type="entry name" value="ChyE-like"/>
</dbReference>
<proteinExistence type="predicted"/>
<name>M7T697_EUTLA</name>
<evidence type="ECO:0000313" key="2">
    <source>
        <dbReference type="EMBL" id="EMR72423.1"/>
    </source>
</evidence>